<dbReference type="Proteomes" id="UP000626786">
    <property type="component" value="Unassembled WGS sequence"/>
</dbReference>
<evidence type="ECO:0000313" key="2">
    <source>
        <dbReference type="EMBL" id="MBD7986221.1"/>
    </source>
</evidence>
<feature type="domain" description="Beta-lactamase class A catalytic" evidence="1">
    <location>
        <begin position="20"/>
        <end position="241"/>
    </location>
</feature>
<organism evidence="2 3">
    <name type="scientific">Sporosarcina quadrami</name>
    <dbReference type="NCBI Taxonomy" id="2762234"/>
    <lineage>
        <taxon>Bacteria</taxon>
        <taxon>Bacillati</taxon>
        <taxon>Bacillota</taxon>
        <taxon>Bacilli</taxon>
        <taxon>Bacillales</taxon>
        <taxon>Caryophanaceae</taxon>
        <taxon>Sporosarcina</taxon>
    </lineage>
</organism>
<protein>
    <submittedName>
        <fullName evidence="2">Serine hydrolase</fullName>
    </submittedName>
</protein>
<proteinExistence type="predicted"/>
<dbReference type="PANTHER" id="PTHR35333">
    <property type="entry name" value="BETA-LACTAMASE"/>
    <property type="match status" value="1"/>
</dbReference>
<keyword evidence="2" id="KW-0378">Hydrolase</keyword>
<gene>
    <name evidence="2" type="ORF">H9649_16750</name>
</gene>
<dbReference type="GO" id="GO:0016787">
    <property type="term" value="F:hydrolase activity"/>
    <property type="evidence" value="ECO:0007669"/>
    <property type="project" value="UniProtKB-KW"/>
</dbReference>
<dbReference type="InterPro" id="IPR045155">
    <property type="entry name" value="Beta-lactam_cat"/>
</dbReference>
<dbReference type="InterPro" id="IPR012338">
    <property type="entry name" value="Beta-lactam/transpept-like"/>
</dbReference>
<accession>A0ABR8UDX6</accession>
<comment type="caution">
    <text evidence="2">The sequence shown here is derived from an EMBL/GenBank/DDBJ whole genome shotgun (WGS) entry which is preliminary data.</text>
</comment>
<reference evidence="2 3" key="1">
    <citation type="submission" date="2020-08" db="EMBL/GenBank/DDBJ databases">
        <title>A Genomic Blueprint of the Chicken Gut Microbiome.</title>
        <authorList>
            <person name="Gilroy R."/>
            <person name="Ravi A."/>
            <person name="Getino M."/>
            <person name="Pursley I."/>
            <person name="Horton D.L."/>
            <person name="Alikhan N.-F."/>
            <person name="Baker D."/>
            <person name="Gharbi K."/>
            <person name="Hall N."/>
            <person name="Watson M."/>
            <person name="Adriaenssens E.M."/>
            <person name="Foster-Nyarko E."/>
            <person name="Jarju S."/>
            <person name="Secka A."/>
            <person name="Antonio M."/>
            <person name="Oren A."/>
            <person name="Chaudhuri R."/>
            <person name="La Ragione R.M."/>
            <person name="Hildebrand F."/>
            <person name="Pallen M.J."/>
        </authorList>
    </citation>
    <scope>NUCLEOTIDE SEQUENCE [LARGE SCALE GENOMIC DNA]</scope>
    <source>
        <strain evidence="2 3">Sa2YVA2</strain>
    </source>
</reference>
<dbReference type="PANTHER" id="PTHR35333:SF3">
    <property type="entry name" value="BETA-LACTAMASE-TYPE TRANSPEPTIDASE FOLD CONTAINING PROTEIN"/>
    <property type="match status" value="1"/>
</dbReference>
<name>A0ABR8UDX6_9BACL</name>
<dbReference type="InterPro" id="IPR000871">
    <property type="entry name" value="Beta-lactam_class-A"/>
</dbReference>
<dbReference type="Pfam" id="PF13354">
    <property type="entry name" value="Beta-lactamase2"/>
    <property type="match status" value="1"/>
</dbReference>
<keyword evidence="3" id="KW-1185">Reference proteome</keyword>
<evidence type="ECO:0000313" key="3">
    <source>
        <dbReference type="Proteomes" id="UP000626786"/>
    </source>
</evidence>
<dbReference type="Gene3D" id="3.40.710.10">
    <property type="entry name" value="DD-peptidase/beta-lactamase superfamily"/>
    <property type="match status" value="1"/>
</dbReference>
<sequence length="270" mass="29559">MQTLQTKIEERLKDAKGTWSVVVEDVNKGKSFSLNGNESYYAASIIKVSIMAAVFAAAEEGSIRLGDFLQLRKDDIVGGSGVLQFMSPGIELPINDLVTLMIIQSDNTATNMLIDLIGMEKIQAFMNGLGMERSEIHHKLMIVQANRANSNKITAVDMTTLLTQIAQGQCVSLHASEQMVRIMKQQQLSNGLIDNLPAIESPIVGAIPKWELAGKTGTVEGIMHECALLYVNRQCMAVTVLSKDCSEDEARQMIAQIGSDVYMYARGNCK</sequence>
<evidence type="ECO:0000259" key="1">
    <source>
        <dbReference type="Pfam" id="PF13354"/>
    </source>
</evidence>
<dbReference type="EMBL" id="JACSQN010000025">
    <property type="protein sequence ID" value="MBD7986221.1"/>
    <property type="molecule type" value="Genomic_DNA"/>
</dbReference>
<dbReference type="RefSeq" id="WP_191696047.1">
    <property type="nucleotide sequence ID" value="NZ_JACSQN010000025.1"/>
</dbReference>
<dbReference type="SUPFAM" id="SSF56601">
    <property type="entry name" value="beta-lactamase/transpeptidase-like"/>
    <property type="match status" value="1"/>
</dbReference>